<dbReference type="AlphaFoldDB" id="A0A1F5CCE6"/>
<comment type="caution">
    <text evidence="2">The sequence shown here is derived from an EMBL/GenBank/DDBJ whole genome shotgun (WGS) entry which is preliminary data.</text>
</comment>
<gene>
    <name evidence="2" type="ORF">A3I30_00810</name>
</gene>
<proteinExistence type="predicted"/>
<name>A0A1F5CCE6_9BACT</name>
<accession>A0A1F5CCE6</accession>
<evidence type="ECO:0000313" key="3">
    <source>
        <dbReference type="Proteomes" id="UP000177197"/>
    </source>
</evidence>
<dbReference type="InterPro" id="IPR029063">
    <property type="entry name" value="SAM-dependent_MTases_sf"/>
</dbReference>
<dbReference type="GO" id="GO:0008757">
    <property type="term" value="F:S-adenosylmethionine-dependent methyltransferase activity"/>
    <property type="evidence" value="ECO:0007669"/>
    <property type="project" value="InterPro"/>
</dbReference>
<feature type="domain" description="Methyltransferase type 11" evidence="1">
    <location>
        <begin position="21"/>
        <end position="109"/>
    </location>
</feature>
<dbReference type="EMBL" id="MEYV01000007">
    <property type="protein sequence ID" value="OGD40517.1"/>
    <property type="molecule type" value="Genomic_DNA"/>
</dbReference>
<reference evidence="2 3" key="1">
    <citation type="journal article" date="2016" name="Nat. Commun.">
        <title>Thousands of microbial genomes shed light on interconnected biogeochemical processes in an aquifer system.</title>
        <authorList>
            <person name="Anantharaman K."/>
            <person name="Brown C.T."/>
            <person name="Hug L.A."/>
            <person name="Sharon I."/>
            <person name="Castelle C.J."/>
            <person name="Probst A.J."/>
            <person name="Thomas B.C."/>
            <person name="Singh A."/>
            <person name="Wilkins M.J."/>
            <person name="Karaoz U."/>
            <person name="Brodie E.L."/>
            <person name="Williams K.H."/>
            <person name="Hubbard S.S."/>
            <person name="Banfield J.F."/>
        </authorList>
    </citation>
    <scope>NUCLEOTIDE SEQUENCE [LARGE SCALE GENOMIC DNA]</scope>
</reference>
<organism evidence="2 3">
    <name type="scientific">Candidatus Azambacteria bacterium RIFCSPLOWO2_02_FULL_44_14</name>
    <dbReference type="NCBI Taxonomy" id="1797306"/>
    <lineage>
        <taxon>Bacteria</taxon>
        <taxon>Candidatus Azamiibacteriota</taxon>
    </lineage>
</organism>
<dbReference type="Pfam" id="PF08241">
    <property type="entry name" value="Methyltransf_11"/>
    <property type="match status" value="1"/>
</dbReference>
<sequence>MWRPVARYLQEKYIPEDSVILDLGAGYCNFINHVIGKERHASDISNIIKKYAAPGVITHIQNCTNLNDMPDNKFDIVFESNLLEHLELNDVEKTLTEVRRVLKPGGRFIAMQPNFIYLCRNYFNDYTHRQVFDHISFPDLLSNYGFEVEKIEPKFLPATFKQRLPRIPFLVKLYLRSPWRPGGKQMLAVSKKPHVQN</sequence>
<dbReference type="CDD" id="cd02440">
    <property type="entry name" value="AdoMet_MTases"/>
    <property type="match status" value="1"/>
</dbReference>
<evidence type="ECO:0000313" key="2">
    <source>
        <dbReference type="EMBL" id="OGD40517.1"/>
    </source>
</evidence>
<dbReference type="Proteomes" id="UP000177197">
    <property type="component" value="Unassembled WGS sequence"/>
</dbReference>
<protein>
    <recommendedName>
        <fullName evidence="1">Methyltransferase type 11 domain-containing protein</fullName>
    </recommendedName>
</protein>
<evidence type="ECO:0000259" key="1">
    <source>
        <dbReference type="Pfam" id="PF08241"/>
    </source>
</evidence>
<dbReference type="Gene3D" id="3.40.50.150">
    <property type="entry name" value="Vaccinia Virus protein VP39"/>
    <property type="match status" value="1"/>
</dbReference>
<dbReference type="InterPro" id="IPR013216">
    <property type="entry name" value="Methyltransf_11"/>
</dbReference>
<dbReference type="SUPFAM" id="SSF53335">
    <property type="entry name" value="S-adenosyl-L-methionine-dependent methyltransferases"/>
    <property type="match status" value="1"/>
</dbReference>